<evidence type="ECO:0000313" key="2">
    <source>
        <dbReference type="EMBL" id="ORD99560.1"/>
    </source>
</evidence>
<dbReference type="Proteomes" id="UP000192501">
    <property type="component" value="Unassembled WGS sequence"/>
</dbReference>
<dbReference type="VEuPathDB" id="MicrosporidiaDB:A0H76_3022"/>
<comment type="caution">
    <text evidence="2">The sequence shown here is derived from an EMBL/GenBank/DDBJ whole genome shotgun (WGS) entry which is preliminary data.</text>
</comment>
<evidence type="ECO:0000256" key="1">
    <source>
        <dbReference type="SAM" id="SignalP"/>
    </source>
</evidence>
<dbReference type="AlphaFoldDB" id="A0A1X0QIF1"/>
<keyword evidence="1" id="KW-0732">Signal</keyword>
<organism evidence="2 3">
    <name type="scientific">Hepatospora eriocheir</name>
    <dbReference type="NCBI Taxonomy" id="1081669"/>
    <lineage>
        <taxon>Eukaryota</taxon>
        <taxon>Fungi</taxon>
        <taxon>Fungi incertae sedis</taxon>
        <taxon>Microsporidia</taxon>
        <taxon>Hepatosporidae</taxon>
        <taxon>Hepatospora</taxon>
    </lineage>
</organism>
<sequence length="57" mass="6828">MLLMIIFWYLFINLLKMFIIDKNEHRVVKNGIPPHGAPNIVWGPMRRNTRIFRFGAM</sequence>
<name>A0A1X0QIF1_9MICR</name>
<dbReference type="EMBL" id="LTAI01000164">
    <property type="protein sequence ID" value="ORD99560.1"/>
    <property type="molecule type" value="Genomic_DNA"/>
</dbReference>
<feature type="signal peptide" evidence="1">
    <location>
        <begin position="1"/>
        <end position="17"/>
    </location>
</feature>
<feature type="chain" id="PRO_5013389601" evidence="1">
    <location>
        <begin position="18"/>
        <end position="57"/>
    </location>
</feature>
<accession>A0A1X0QIF1</accession>
<gene>
    <name evidence="2" type="ORF">A0H76_3022</name>
</gene>
<proteinExistence type="predicted"/>
<reference evidence="2 3" key="1">
    <citation type="journal article" date="2017" name="Environ. Microbiol.">
        <title>Decay of the glycolytic pathway and adaptation to intranuclear parasitism within Enterocytozoonidae microsporidia.</title>
        <authorList>
            <person name="Wiredu Boakye D."/>
            <person name="Jaroenlak P."/>
            <person name="Prachumwat A."/>
            <person name="Williams T.A."/>
            <person name="Bateman K.S."/>
            <person name="Itsathitphaisarn O."/>
            <person name="Sritunyalucksana K."/>
            <person name="Paszkiewicz K.H."/>
            <person name="Moore K.A."/>
            <person name="Stentiford G.D."/>
            <person name="Williams B.A."/>
        </authorList>
    </citation>
    <scope>NUCLEOTIDE SEQUENCE [LARGE SCALE GENOMIC DNA]</scope>
    <source>
        <strain evidence="3">canceri</strain>
    </source>
</reference>
<protein>
    <submittedName>
        <fullName evidence="2">Uncharacterized protein</fullName>
    </submittedName>
</protein>
<evidence type="ECO:0000313" key="3">
    <source>
        <dbReference type="Proteomes" id="UP000192501"/>
    </source>
</evidence>